<dbReference type="PANTHER" id="PTHR38593">
    <property type="entry name" value="BLR2558 PROTEIN"/>
    <property type="match status" value="1"/>
</dbReference>
<dbReference type="Proteomes" id="UP000030185">
    <property type="component" value="Unassembled WGS sequence"/>
</dbReference>
<comment type="caution">
    <text evidence="2">The sequence shown here is derived from an EMBL/GenBank/DDBJ whole genome shotgun (WGS) entry which is preliminary data.</text>
</comment>
<feature type="domain" description="DUF4142" evidence="1">
    <location>
        <begin position="23"/>
        <end position="158"/>
    </location>
</feature>
<dbReference type="eggNOG" id="COG3652">
    <property type="taxonomic scope" value="Bacteria"/>
</dbReference>
<dbReference type="PANTHER" id="PTHR38593:SF1">
    <property type="entry name" value="BLR2558 PROTEIN"/>
    <property type="match status" value="1"/>
</dbReference>
<dbReference type="InterPro" id="IPR025419">
    <property type="entry name" value="DUF4142"/>
</dbReference>
<evidence type="ECO:0000259" key="1">
    <source>
        <dbReference type="Pfam" id="PF13628"/>
    </source>
</evidence>
<reference evidence="2 3" key="1">
    <citation type="submission" date="2014-09" db="EMBL/GenBank/DDBJ databases">
        <title>Sporocytophaga myxococcoides PG-01 genome sequencing.</title>
        <authorList>
            <person name="Liu L."/>
            <person name="Gao P.J."/>
            <person name="Chen G.J."/>
            <person name="Wang L.S."/>
        </authorList>
    </citation>
    <scope>NUCLEOTIDE SEQUENCE [LARGE SCALE GENOMIC DNA]</scope>
    <source>
        <strain evidence="2 3">PG-01</strain>
    </source>
</reference>
<dbReference type="AlphaFoldDB" id="A0A098LNF0"/>
<dbReference type="Gene3D" id="1.20.1260.10">
    <property type="match status" value="1"/>
</dbReference>
<organism evidence="2 3">
    <name type="scientific">Sporocytophaga myxococcoides</name>
    <dbReference type="NCBI Taxonomy" id="153721"/>
    <lineage>
        <taxon>Bacteria</taxon>
        <taxon>Pseudomonadati</taxon>
        <taxon>Bacteroidota</taxon>
        <taxon>Cytophagia</taxon>
        <taxon>Cytophagales</taxon>
        <taxon>Cytophagaceae</taxon>
        <taxon>Sporocytophaga</taxon>
    </lineage>
</organism>
<dbReference type="InterPro" id="IPR012347">
    <property type="entry name" value="Ferritin-like"/>
</dbReference>
<accession>A0A098LNF0</accession>
<dbReference type="STRING" id="153721.MYP_4878"/>
<name>A0A098LNF0_9BACT</name>
<dbReference type="EMBL" id="BBLT01000015">
    <property type="protein sequence ID" value="GAL87648.1"/>
    <property type="molecule type" value="Genomic_DNA"/>
</dbReference>
<keyword evidence="3" id="KW-1185">Reference proteome</keyword>
<protein>
    <submittedName>
        <fullName evidence="2">Membrane protein</fullName>
    </submittedName>
</protein>
<evidence type="ECO:0000313" key="3">
    <source>
        <dbReference type="Proteomes" id="UP000030185"/>
    </source>
</evidence>
<gene>
    <name evidence="2" type="ORF">MYP_4878</name>
</gene>
<sequence length="164" mass="18206">MGCKKDDDDDNAPPQQVQTLSVTDSVFIKNASLSNIAEIDLGQLAASKATDDSIRAFGAFMVNEHTLAQNDLNALALQKNVSIPQEPDSLHKAIKQQLQVLNGYKFDSLYISTQVVDHQKAQQIFNTEINSGQDQDVINYANKYLPHINEHLQKATQLKSKIVK</sequence>
<dbReference type="Pfam" id="PF13628">
    <property type="entry name" value="DUF4142"/>
    <property type="match status" value="1"/>
</dbReference>
<evidence type="ECO:0000313" key="2">
    <source>
        <dbReference type="EMBL" id="GAL87648.1"/>
    </source>
</evidence>
<proteinExistence type="predicted"/>